<dbReference type="PROSITE" id="PS51257">
    <property type="entry name" value="PROKAR_LIPOPROTEIN"/>
    <property type="match status" value="1"/>
</dbReference>
<proteinExistence type="predicted"/>
<organism evidence="2 3">
    <name type="scientific">Tetradesmus obliquus</name>
    <name type="common">Green alga</name>
    <name type="synonym">Acutodesmus obliquus</name>
    <dbReference type="NCBI Taxonomy" id="3088"/>
    <lineage>
        <taxon>Eukaryota</taxon>
        <taxon>Viridiplantae</taxon>
        <taxon>Chlorophyta</taxon>
        <taxon>core chlorophytes</taxon>
        <taxon>Chlorophyceae</taxon>
        <taxon>CS clade</taxon>
        <taxon>Sphaeropleales</taxon>
        <taxon>Scenedesmaceae</taxon>
        <taxon>Tetradesmus</taxon>
    </lineage>
</organism>
<dbReference type="AlphaFoldDB" id="A0A383VH34"/>
<name>A0A383VH34_TETOB</name>
<dbReference type="Proteomes" id="UP000256970">
    <property type="component" value="Unassembled WGS sequence"/>
</dbReference>
<reference evidence="2 3" key="1">
    <citation type="submission" date="2016-10" db="EMBL/GenBank/DDBJ databases">
        <authorList>
            <person name="Cai Z."/>
        </authorList>
    </citation>
    <scope>NUCLEOTIDE SEQUENCE [LARGE SCALE GENOMIC DNA]</scope>
</reference>
<dbReference type="EMBL" id="FNXT01000363">
    <property type="protein sequence ID" value="SZX63994.1"/>
    <property type="molecule type" value="Genomic_DNA"/>
</dbReference>
<gene>
    <name evidence="2" type="ORF">BQ4739_LOCUS4528</name>
</gene>
<keyword evidence="3" id="KW-1185">Reference proteome</keyword>
<evidence type="ECO:0000313" key="3">
    <source>
        <dbReference type="Proteomes" id="UP000256970"/>
    </source>
</evidence>
<evidence type="ECO:0000313" key="2">
    <source>
        <dbReference type="EMBL" id="SZX63994.1"/>
    </source>
</evidence>
<feature type="region of interest" description="Disordered" evidence="1">
    <location>
        <begin position="147"/>
        <end position="174"/>
    </location>
</feature>
<sequence>MRGLAGAIASTDADSITADGVLQVLQIFGQACSLGAEAASSITRMWKQTAQFMWLQRPIKHCSAKQALVLDKTTQATAKLKNAFDTAVSSLHLYEEHGVTQPIQKFLDCTLASHPVLTLAQLLVWLQRQPELLQLPASAAAHGSSAAEASSSSSSSSRASSSSSSSSSRASSSRASSSSASVTIGEVWLACTTALVAVLDCALMLEPAECATEDKTHIQLGEELIRSGLPRQLPHFLWQATKLLAASGQPVVCGPMAAALKLLRAMTTLLTLDSSSGEHGFDFSVAEDTVQQLLN</sequence>
<accession>A0A383VH34</accession>
<evidence type="ECO:0000256" key="1">
    <source>
        <dbReference type="SAM" id="MobiDB-lite"/>
    </source>
</evidence>
<protein>
    <submittedName>
        <fullName evidence="2">Uncharacterized protein</fullName>
    </submittedName>
</protein>